<dbReference type="RefSeq" id="WP_035375913.1">
    <property type="nucleotide sequence ID" value="NZ_LR215048.1"/>
</dbReference>
<reference evidence="14 15" key="1">
    <citation type="submission" date="2019-01" db="EMBL/GenBank/DDBJ databases">
        <authorList>
            <consortium name="Pathogen Informatics"/>
        </authorList>
    </citation>
    <scope>NUCLEOTIDE SEQUENCE [LARGE SCALE GENOMIC DNA]</scope>
    <source>
        <strain evidence="14 15">NCTC10138</strain>
    </source>
</reference>
<evidence type="ECO:0000256" key="4">
    <source>
        <dbReference type="ARBA" id="ARBA00022801"/>
    </source>
</evidence>
<evidence type="ECO:0000313" key="15">
    <source>
        <dbReference type="Proteomes" id="UP000289841"/>
    </source>
</evidence>
<evidence type="ECO:0000256" key="9">
    <source>
        <dbReference type="PROSITE-ProRule" id="PRU00552"/>
    </source>
</evidence>
<protein>
    <recommendedName>
        <fullName evidence="1">RNA helicase</fullName>
        <ecNumber evidence="1">3.6.4.13</ecNumber>
    </recommendedName>
</protein>
<evidence type="ECO:0000313" key="14">
    <source>
        <dbReference type="EMBL" id="VEU80843.1"/>
    </source>
</evidence>
<comment type="catalytic activity">
    <reaction evidence="8">
        <text>ATP + H2O = ADP + phosphate + H(+)</text>
        <dbReference type="Rhea" id="RHEA:13065"/>
        <dbReference type="ChEBI" id="CHEBI:15377"/>
        <dbReference type="ChEBI" id="CHEBI:15378"/>
        <dbReference type="ChEBI" id="CHEBI:30616"/>
        <dbReference type="ChEBI" id="CHEBI:43474"/>
        <dbReference type="ChEBI" id="CHEBI:456216"/>
        <dbReference type="EC" id="3.6.4.13"/>
    </reaction>
</comment>
<keyword evidence="3" id="KW-0547">Nucleotide-binding</keyword>
<evidence type="ECO:0000256" key="5">
    <source>
        <dbReference type="ARBA" id="ARBA00022806"/>
    </source>
</evidence>
<evidence type="ECO:0000256" key="2">
    <source>
        <dbReference type="ARBA" id="ARBA00022490"/>
    </source>
</evidence>
<feature type="domain" description="Helicase ATP-binding" evidence="11">
    <location>
        <begin position="33"/>
        <end position="208"/>
    </location>
</feature>
<feature type="region of interest" description="Disordered" evidence="10">
    <location>
        <begin position="375"/>
        <end position="436"/>
    </location>
</feature>
<dbReference type="GO" id="GO:0003723">
    <property type="term" value="F:RNA binding"/>
    <property type="evidence" value="ECO:0007669"/>
    <property type="project" value="UniProtKB-ARBA"/>
</dbReference>
<evidence type="ECO:0000259" key="12">
    <source>
        <dbReference type="PROSITE" id="PS51194"/>
    </source>
</evidence>
<dbReference type="InterPro" id="IPR050079">
    <property type="entry name" value="DEAD_box_RNA_helicase"/>
</dbReference>
<organism evidence="14 15">
    <name type="scientific">Haploplasma axanthum</name>
    <name type="common">Acholeplasma axanthum</name>
    <dbReference type="NCBI Taxonomy" id="29552"/>
    <lineage>
        <taxon>Bacteria</taxon>
        <taxon>Bacillati</taxon>
        <taxon>Mycoplasmatota</taxon>
        <taxon>Mollicutes</taxon>
        <taxon>Acholeplasmatales</taxon>
        <taxon>Acholeplasmataceae</taxon>
        <taxon>Haploplasma</taxon>
    </lineage>
</organism>
<dbReference type="Gene3D" id="3.40.50.300">
    <property type="entry name" value="P-loop containing nucleotide triphosphate hydrolases"/>
    <property type="match status" value="2"/>
</dbReference>
<keyword evidence="5 14" id="KW-0347">Helicase</keyword>
<feature type="short sequence motif" description="Q motif" evidence="9">
    <location>
        <begin position="2"/>
        <end position="30"/>
    </location>
</feature>
<dbReference type="EC" id="3.6.4.13" evidence="1"/>
<dbReference type="GO" id="GO:0016887">
    <property type="term" value="F:ATP hydrolysis activity"/>
    <property type="evidence" value="ECO:0007669"/>
    <property type="project" value="RHEA"/>
</dbReference>
<dbReference type="GO" id="GO:0005829">
    <property type="term" value="C:cytosol"/>
    <property type="evidence" value="ECO:0007669"/>
    <property type="project" value="TreeGrafter"/>
</dbReference>
<evidence type="ECO:0000256" key="10">
    <source>
        <dbReference type="SAM" id="MobiDB-lite"/>
    </source>
</evidence>
<evidence type="ECO:0000259" key="11">
    <source>
        <dbReference type="PROSITE" id="PS51192"/>
    </source>
</evidence>
<keyword evidence="6" id="KW-0067">ATP-binding</keyword>
<dbReference type="GO" id="GO:0005524">
    <property type="term" value="F:ATP binding"/>
    <property type="evidence" value="ECO:0007669"/>
    <property type="project" value="UniProtKB-KW"/>
</dbReference>
<dbReference type="PANTHER" id="PTHR47959">
    <property type="entry name" value="ATP-DEPENDENT RNA HELICASE RHLE-RELATED"/>
    <property type="match status" value="1"/>
</dbReference>
<comment type="similarity">
    <text evidence="7">Belongs to the DEAD box helicase family.</text>
</comment>
<keyword evidence="15" id="KW-1185">Reference proteome</keyword>
<feature type="domain" description="Helicase C-terminal" evidence="12">
    <location>
        <begin position="219"/>
        <end position="382"/>
    </location>
</feature>
<dbReference type="PROSITE" id="PS51194">
    <property type="entry name" value="HELICASE_CTER"/>
    <property type="match status" value="1"/>
</dbReference>
<dbReference type="STRING" id="1278311.GCA_000428705_00221"/>
<evidence type="ECO:0000256" key="7">
    <source>
        <dbReference type="ARBA" id="ARBA00038437"/>
    </source>
</evidence>
<dbReference type="Proteomes" id="UP000289841">
    <property type="component" value="Chromosome"/>
</dbReference>
<dbReference type="InterPro" id="IPR027417">
    <property type="entry name" value="P-loop_NTPase"/>
</dbReference>
<dbReference type="GO" id="GO:0003724">
    <property type="term" value="F:RNA helicase activity"/>
    <property type="evidence" value="ECO:0007669"/>
    <property type="project" value="UniProtKB-EC"/>
</dbReference>
<evidence type="ECO:0000256" key="6">
    <source>
        <dbReference type="ARBA" id="ARBA00022840"/>
    </source>
</evidence>
<proteinExistence type="inferred from homology"/>
<dbReference type="SUPFAM" id="SSF52540">
    <property type="entry name" value="P-loop containing nucleoside triphosphate hydrolases"/>
    <property type="match status" value="1"/>
</dbReference>
<dbReference type="InterPro" id="IPR014001">
    <property type="entry name" value="Helicase_ATP-bd"/>
</dbReference>
<dbReference type="PROSITE" id="PS51195">
    <property type="entry name" value="Q_MOTIF"/>
    <property type="match status" value="1"/>
</dbReference>
<gene>
    <name evidence="14" type="primary">deaD_3</name>
    <name evidence="14" type="ORF">NCTC10138_01230</name>
</gene>
<dbReference type="CDD" id="cd00268">
    <property type="entry name" value="DEADc"/>
    <property type="match status" value="1"/>
</dbReference>
<accession>A0A449BEF9</accession>
<sequence>MNEFNDLKINELILKAIKESGYINPTPIQKQAIPKLLEGADLLASAQTGTGKTAAFAIPMIEHINNLNVDAKKHDIKGLILTPTRELANQIFDNFNNYSKYLKIKTNVIYGGVSQKRQEDNLAKGTDILVATPGRLLDLINQRIINLSKVKFLVLDEADQMLDMGFIKDVYRIIKYIPKERQTMLFSATMPKSIEELSNDILNNPIRVAVTPVAKTLDVITQELYYVPKKQKLKLLFDLIVDNKMTSVLVFAKTKRGANAIAKDLIDGGMNALAIHGNKSQNAREKALDNFKKGTTRVLVATDIAARGIDIDKLQYVFNYDLPDTPETYIHRIGRTGRAGELGKSISFCDPSELGLLKEIEKHIKQKITVITDHPDHIKNIESQKVTPKSNSNKNSSSKNTTRSNNNFGNKRSNQNKSKTNNDKNKKRRYYPKGNK</sequence>
<evidence type="ECO:0000256" key="8">
    <source>
        <dbReference type="ARBA" id="ARBA00047984"/>
    </source>
</evidence>
<dbReference type="CDD" id="cd18787">
    <property type="entry name" value="SF2_C_DEAD"/>
    <property type="match status" value="1"/>
</dbReference>
<feature type="compositionally biased region" description="Basic residues" evidence="10">
    <location>
        <begin position="425"/>
        <end position="436"/>
    </location>
</feature>
<dbReference type="SMART" id="SM00490">
    <property type="entry name" value="HELICc"/>
    <property type="match status" value="1"/>
</dbReference>
<dbReference type="Pfam" id="PF00270">
    <property type="entry name" value="DEAD"/>
    <property type="match status" value="1"/>
</dbReference>
<dbReference type="SMART" id="SM00487">
    <property type="entry name" value="DEXDc"/>
    <property type="match status" value="1"/>
</dbReference>
<dbReference type="InterPro" id="IPR001650">
    <property type="entry name" value="Helicase_C-like"/>
</dbReference>
<dbReference type="Pfam" id="PF00271">
    <property type="entry name" value="Helicase_C"/>
    <property type="match status" value="1"/>
</dbReference>
<dbReference type="InterPro" id="IPR011545">
    <property type="entry name" value="DEAD/DEAH_box_helicase_dom"/>
</dbReference>
<evidence type="ECO:0000259" key="13">
    <source>
        <dbReference type="PROSITE" id="PS51195"/>
    </source>
</evidence>
<dbReference type="InterPro" id="IPR014014">
    <property type="entry name" value="RNA_helicase_DEAD_Q_motif"/>
</dbReference>
<dbReference type="OrthoDB" id="9805696at2"/>
<keyword evidence="4 14" id="KW-0378">Hydrolase</keyword>
<dbReference type="PANTHER" id="PTHR47959:SF13">
    <property type="entry name" value="ATP-DEPENDENT RNA HELICASE RHLE"/>
    <property type="match status" value="1"/>
</dbReference>
<evidence type="ECO:0000256" key="1">
    <source>
        <dbReference type="ARBA" id="ARBA00012552"/>
    </source>
</evidence>
<keyword evidence="2" id="KW-0963">Cytoplasm</keyword>
<feature type="compositionally biased region" description="Low complexity" evidence="10">
    <location>
        <begin position="389"/>
        <end position="407"/>
    </location>
</feature>
<name>A0A449BEF9_HAPAX</name>
<dbReference type="AlphaFoldDB" id="A0A449BEF9"/>
<dbReference type="PROSITE" id="PS51192">
    <property type="entry name" value="HELICASE_ATP_BIND_1"/>
    <property type="match status" value="1"/>
</dbReference>
<dbReference type="KEGG" id="aaxa:NCTC10138_01230"/>
<dbReference type="EMBL" id="LR215048">
    <property type="protein sequence ID" value="VEU80843.1"/>
    <property type="molecule type" value="Genomic_DNA"/>
</dbReference>
<feature type="domain" description="DEAD-box RNA helicase Q" evidence="13">
    <location>
        <begin position="2"/>
        <end position="30"/>
    </location>
</feature>
<dbReference type="InterPro" id="IPR044742">
    <property type="entry name" value="DEAD/DEAH_RhlB"/>
</dbReference>
<evidence type="ECO:0000256" key="3">
    <source>
        <dbReference type="ARBA" id="ARBA00022741"/>
    </source>
</evidence>
<dbReference type="FunFam" id="3.40.50.300:FF:000108">
    <property type="entry name" value="ATP-dependent RNA helicase RhlE"/>
    <property type="match status" value="1"/>
</dbReference>